<feature type="transmembrane region" description="Helical" evidence="2">
    <location>
        <begin position="298"/>
        <end position="319"/>
    </location>
</feature>
<feature type="transmembrane region" description="Helical" evidence="2">
    <location>
        <begin position="245"/>
        <end position="266"/>
    </location>
</feature>
<dbReference type="PANTHER" id="PTHR23537:SF1">
    <property type="entry name" value="SUGAR TRANSPORTER"/>
    <property type="match status" value="1"/>
</dbReference>
<organism evidence="3 4">
    <name type="scientific">Blastococcus aggregatus</name>
    <dbReference type="NCBI Taxonomy" id="38502"/>
    <lineage>
        <taxon>Bacteria</taxon>
        <taxon>Bacillati</taxon>
        <taxon>Actinomycetota</taxon>
        <taxon>Actinomycetes</taxon>
        <taxon>Geodermatophilales</taxon>
        <taxon>Geodermatophilaceae</taxon>
        <taxon>Blastococcus</taxon>
    </lineage>
</organism>
<dbReference type="Pfam" id="PF07690">
    <property type="entry name" value="MFS_1"/>
    <property type="match status" value="1"/>
</dbReference>
<feature type="transmembrane region" description="Helical" evidence="2">
    <location>
        <begin position="165"/>
        <end position="181"/>
    </location>
</feature>
<feature type="transmembrane region" description="Helical" evidence="2">
    <location>
        <begin position="357"/>
        <end position="377"/>
    </location>
</feature>
<dbReference type="Gene3D" id="1.20.1250.20">
    <property type="entry name" value="MFS general substrate transporter like domains"/>
    <property type="match status" value="1"/>
</dbReference>
<keyword evidence="2" id="KW-1133">Transmembrane helix</keyword>
<proteinExistence type="predicted"/>
<evidence type="ECO:0000256" key="1">
    <source>
        <dbReference type="SAM" id="MobiDB-lite"/>
    </source>
</evidence>
<gene>
    <name evidence="3" type="ORF">SAMN05660748_2575</name>
</gene>
<dbReference type="InterPro" id="IPR011701">
    <property type="entry name" value="MFS"/>
</dbReference>
<keyword evidence="4" id="KW-1185">Reference proteome</keyword>
<evidence type="ECO:0000313" key="3">
    <source>
        <dbReference type="EMBL" id="SOC49843.1"/>
    </source>
</evidence>
<sequence length="404" mass="38978">MEQRSARHGNALVAAGLAVIAVTYGLARYGYGLYLPEFRAAFGLSSGTAGVIAAGSYAGYCGAAVLAGRLVGSGRARAALWCAGAVAALGCLLVAAAWSGPVLAAGALLAGSGAGAATPATVAAVARTVPATGVPRAQGVVNSGTGAGVVAGGLLVLSVPGAWRWAWVGFAAAALAATAWADRSARWGGGDGPVPGVGPEEEEARVRLARPLVAAVLAGAGCAGVWTFGRDLLADDGGLPDRLTGLLWCVLGAAGLLGGISGVLVVRVGVRAAWIATVAAAAAGTGVLGVSAGSPVRAALSLALFGAAFVALSGVLLAWGAARAPGTAASAAASLFIGLTVGQAVGAVLLGRVADATSAPVAFTAAAGVLLLAAGAAERRPRIRRPAGLPGPLGQRTGARRPMV</sequence>
<feature type="transmembrane region" description="Helical" evidence="2">
    <location>
        <begin position="331"/>
        <end position="351"/>
    </location>
</feature>
<dbReference type="GO" id="GO:0022857">
    <property type="term" value="F:transmembrane transporter activity"/>
    <property type="evidence" value="ECO:0007669"/>
    <property type="project" value="InterPro"/>
</dbReference>
<feature type="transmembrane region" description="Helical" evidence="2">
    <location>
        <begin position="51"/>
        <end position="71"/>
    </location>
</feature>
<accession>A0A285V751</accession>
<evidence type="ECO:0000256" key="2">
    <source>
        <dbReference type="SAM" id="Phobius"/>
    </source>
</evidence>
<keyword evidence="2" id="KW-0472">Membrane</keyword>
<evidence type="ECO:0000313" key="4">
    <source>
        <dbReference type="Proteomes" id="UP000219435"/>
    </source>
</evidence>
<feature type="transmembrane region" description="Helical" evidence="2">
    <location>
        <begin position="139"/>
        <end position="159"/>
    </location>
</feature>
<feature type="transmembrane region" description="Helical" evidence="2">
    <location>
        <begin position="273"/>
        <end position="292"/>
    </location>
</feature>
<feature type="transmembrane region" description="Helical" evidence="2">
    <location>
        <begin position="212"/>
        <end position="229"/>
    </location>
</feature>
<dbReference type="GO" id="GO:0005886">
    <property type="term" value="C:plasma membrane"/>
    <property type="evidence" value="ECO:0007669"/>
    <property type="project" value="TreeGrafter"/>
</dbReference>
<name>A0A285V751_9ACTN</name>
<feature type="transmembrane region" description="Helical" evidence="2">
    <location>
        <begin position="78"/>
        <end position="98"/>
    </location>
</feature>
<feature type="transmembrane region" description="Helical" evidence="2">
    <location>
        <begin position="12"/>
        <end position="31"/>
    </location>
</feature>
<keyword evidence="2" id="KW-0812">Transmembrane</keyword>
<dbReference type="PANTHER" id="PTHR23537">
    <property type="match status" value="1"/>
</dbReference>
<feature type="transmembrane region" description="Helical" evidence="2">
    <location>
        <begin position="104"/>
        <end position="127"/>
    </location>
</feature>
<dbReference type="RefSeq" id="WP_097195360.1">
    <property type="nucleotide sequence ID" value="NZ_OBQI01000003.1"/>
</dbReference>
<dbReference type="AlphaFoldDB" id="A0A285V751"/>
<reference evidence="4" key="1">
    <citation type="submission" date="2017-08" db="EMBL/GenBank/DDBJ databases">
        <authorList>
            <person name="Varghese N."/>
            <person name="Submissions S."/>
        </authorList>
    </citation>
    <scope>NUCLEOTIDE SEQUENCE [LARGE SCALE GENOMIC DNA]</scope>
    <source>
        <strain evidence="4">DSM 4725</strain>
    </source>
</reference>
<dbReference type="SUPFAM" id="SSF103473">
    <property type="entry name" value="MFS general substrate transporter"/>
    <property type="match status" value="1"/>
</dbReference>
<dbReference type="InterPro" id="IPR010645">
    <property type="entry name" value="MFS_4"/>
</dbReference>
<feature type="region of interest" description="Disordered" evidence="1">
    <location>
        <begin position="383"/>
        <end position="404"/>
    </location>
</feature>
<dbReference type="EMBL" id="OBQI01000003">
    <property type="protein sequence ID" value="SOC49843.1"/>
    <property type="molecule type" value="Genomic_DNA"/>
</dbReference>
<dbReference type="Proteomes" id="UP000219435">
    <property type="component" value="Unassembled WGS sequence"/>
</dbReference>
<protein>
    <submittedName>
        <fullName evidence="3">Predicted arabinose efflux permease, MFS family</fullName>
    </submittedName>
</protein>
<dbReference type="InterPro" id="IPR036259">
    <property type="entry name" value="MFS_trans_sf"/>
</dbReference>